<evidence type="ECO:0000256" key="4">
    <source>
        <dbReference type="ARBA" id="ARBA00022527"/>
    </source>
</evidence>
<feature type="binding site" evidence="13">
    <location>
        <position position="163"/>
    </location>
    <ligand>
        <name>Mg(2+)</name>
        <dbReference type="ChEBI" id="CHEBI:18420"/>
    </ligand>
</feature>
<dbReference type="InterPro" id="IPR027417">
    <property type="entry name" value="P-loop_NTPase"/>
</dbReference>
<evidence type="ECO:0000256" key="11">
    <source>
        <dbReference type="ARBA" id="ARBA00033012"/>
    </source>
</evidence>
<feature type="domain" description="HPr(Ser) kinase/phosphorylase N-terminal" evidence="14">
    <location>
        <begin position="5"/>
        <end position="130"/>
    </location>
</feature>
<comment type="catalytic activity">
    <reaction evidence="12 13">
        <text>[HPr protein]-O-phospho-L-serine + phosphate + H(+) = [HPr protein]-L-serine + diphosphate</text>
        <dbReference type="Rhea" id="RHEA:46604"/>
        <dbReference type="Rhea" id="RHEA-COMP:11602"/>
        <dbReference type="Rhea" id="RHEA-COMP:11603"/>
        <dbReference type="ChEBI" id="CHEBI:15378"/>
        <dbReference type="ChEBI" id="CHEBI:29999"/>
        <dbReference type="ChEBI" id="CHEBI:33019"/>
        <dbReference type="ChEBI" id="CHEBI:43474"/>
        <dbReference type="ChEBI" id="CHEBI:83421"/>
    </reaction>
</comment>
<evidence type="ECO:0000259" key="15">
    <source>
        <dbReference type="Pfam" id="PF07475"/>
    </source>
</evidence>
<accession>A0ABV4DMT1</accession>
<organism evidence="16 17">
    <name type="scientific">Ligilactobacillus faecis</name>
    <dbReference type="NCBI Taxonomy" id="762833"/>
    <lineage>
        <taxon>Bacteria</taxon>
        <taxon>Bacillati</taxon>
        <taxon>Bacillota</taxon>
        <taxon>Bacilli</taxon>
        <taxon>Lactobacillales</taxon>
        <taxon>Lactobacillaceae</taxon>
        <taxon>Ligilactobacillus</taxon>
    </lineage>
</organism>
<comment type="catalytic activity">
    <reaction evidence="1 13">
        <text>[HPr protein]-L-serine + ATP = [HPr protein]-O-phospho-L-serine + ADP + H(+)</text>
        <dbReference type="Rhea" id="RHEA:46600"/>
        <dbReference type="Rhea" id="RHEA-COMP:11602"/>
        <dbReference type="Rhea" id="RHEA-COMP:11603"/>
        <dbReference type="ChEBI" id="CHEBI:15378"/>
        <dbReference type="ChEBI" id="CHEBI:29999"/>
        <dbReference type="ChEBI" id="CHEBI:30616"/>
        <dbReference type="ChEBI" id="CHEBI:83421"/>
        <dbReference type="ChEBI" id="CHEBI:456216"/>
    </reaction>
</comment>
<dbReference type="InterPro" id="IPR003755">
    <property type="entry name" value="HPr(Ser)_kin/Pase"/>
</dbReference>
<keyword evidence="13" id="KW-0479">Metal-binding</keyword>
<dbReference type="PANTHER" id="PTHR30305:SF1">
    <property type="entry name" value="HPR KINASE_PHOSPHORYLASE"/>
    <property type="match status" value="1"/>
</dbReference>
<comment type="similarity">
    <text evidence="2 13">Belongs to the HPrK/P family.</text>
</comment>
<keyword evidence="17" id="KW-1185">Reference proteome</keyword>
<evidence type="ECO:0000313" key="17">
    <source>
        <dbReference type="Proteomes" id="UP001565236"/>
    </source>
</evidence>
<evidence type="ECO:0000256" key="6">
    <source>
        <dbReference type="ARBA" id="ARBA00022741"/>
    </source>
</evidence>
<evidence type="ECO:0000256" key="8">
    <source>
        <dbReference type="ARBA" id="ARBA00022840"/>
    </source>
</evidence>
<feature type="active site" evidence="13">
    <location>
        <position position="246"/>
    </location>
</feature>
<dbReference type="EC" id="2.7.4.-" evidence="13"/>
<dbReference type="InterPro" id="IPR011126">
    <property type="entry name" value="Hpr_kin/Pase_Hpr_N"/>
</dbReference>
<keyword evidence="13" id="KW-0460">Magnesium</keyword>
<evidence type="ECO:0000313" key="16">
    <source>
        <dbReference type="EMBL" id="MEY8661790.1"/>
    </source>
</evidence>
<feature type="active site" evidence="13">
    <location>
        <position position="141"/>
    </location>
</feature>
<keyword evidence="5 13" id="KW-0808">Transferase</keyword>
<keyword evidence="7 13" id="KW-0418">Kinase</keyword>
<feature type="region of interest" description="Important for the catalytic mechanism of dephosphorylation" evidence="13">
    <location>
        <begin position="267"/>
        <end position="272"/>
    </location>
</feature>
<comment type="subunit">
    <text evidence="13">Homohexamer.</text>
</comment>
<proteinExistence type="inferred from homology"/>
<feature type="domain" description="HPr kinase/phosphorylase C-terminal" evidence="15">
    <location>
        <begin position="133"/>
        <end position="301"/>
    </location>
</feature>
<feature type="active site" evidence="13">
    <location>
        <position position="162"/>
    </location>
</feature>
<dbReference type="Gene3D" id="3.40.50.300">
    <property type="entry name" value="P-loop containing nucleotide triphosphate hydrolases"/>
    <property type="match status" value="1"/>
</dbReference>
<dbReference type="Proteomes" id="UP001565236">
    <property type="component" value="Unassembled WGS sequence"/>
</dbReference>
<gene>
    <name evidence="13 16" type="primary">hprK</name>
    <name evidence="16" type="ORF">AALT52_02615</name>
</gene>
<keyword evidence="6 13" id="KW-0547">Nucleotide-binding</keyword>
<evidence type="ECO:0000256" key="12">
    <source>
        <dbReference type="ARBA" id="ARBA00047657"/>
    </source>
</evidence>
<dbReference type="EC" id="2.7.11.-" evidence="13"/>
<evidence type="ECO:0000256" key="7">
    <source>
        <dbReference type="ARBA" id="ARBA00022777"/>
    </source>
</evidence>
<evidence type="ECO:0000256" key="1">
    <source>
        <dbReference type="ARBA" id="ARBA00001120"/>
    </source>
</evidence>
<dbReference type="CDD" id="cd01918">
    <property type="entry name" value="HprK_C"/>
    <property type="match status" value="1"/>
</dbReference>
<evidence type="ECO:0000256" key="13">
    <source>
        <dbReference type="HAMAP-Rule" id="MF_01249"/>
    </source>
</evidence>
<keyword evidence="8 13" id="KW-0067">ATP-binding</keyword>
<keyword evidence="10 13" id="KW-0119">Carbohydrate metabolism</keyword>
<evidence type="ECO:0000259" key="14">
    <source>
        <dbReference type="Pfam" id="PF02603"/>
    </source>
</evidence>
<evidence type="ECO:0000256" key="5">
    <source>
        <dbReference type="ARBA" id="ARBA00022679"/>
    </source>
</evidence>
<feature type="region of interest" description="Important for the catalytic mechanism of both phosphorylation and dephosphorylation" evidence="13">
    <location>
        <begin position="204"/>
        <end position="213"/>
    </location>
</feature>
<evidence type="ECO:0000256" key="10">
    <source>
        <dbReference type="ARBA" id="ARBA00023277"/>
    </source>
</evidence>
<evidence type="ECO:0000256" key="3">
    <source>
        <dbReference type="ARBA" id="ARBA00018922"/>
    </source>
</evidence>
<keyword evidence="9 13" id="KW-0511">Multifunctional enzyme</keyword>
<feature type="active site" description="Proton acceptor; for phosphorylation activity. Proton donor; for dephosphorylation activity" evidence="13">
    <location>
        <position position="180"/>
    </location>
</feature>
<reference evidence="16 17" key="1">
    <citation type="submission" date="2024-03" db="EMBL/GenBank/DDBJ databases">
        <title>Mouse gut bacterial collection (mGBC) of GemPharmatech.</title>
        <authorList>
            <person name="He Y."/>
            <person name="Dong L."/>
            <person name="Wu D."/>
            <person name="Gao X."/>
            <person name="Lin Z."/>
        </authorList>
    </citation>
    <scope>NUCLEOTIDE SEQUENCE [LARGE SCALE GENOMIC DNA]</scope>
    <source>
        <strain evidence="16 17">15-30</strain>
    </source>
</reference>
<dbReference type="GO" id="GO:0016301">
    <property type="term" value="F:kinase activity"/>
    <property type="evidence" value="ECO:0007669"/>
    <property type="project" value="UniProtKB-KW"/>
</dbReference>
<evidence type="ECO:0000256" key="2">
    <source>
        <dbReference type="ARBA" id="ARBA00006883"/>
    </source>
</evidence>
<dbReference type="InterPro" id="IPR011104">
    <property type="entry name" value="Hpr_kin/Pase_C"/>
</dbReference>
<comment type="miscellaneous">
    <text evidence="13">Both phosphorylation and phosphorolysis are carried out by the same active site and suggest a common mechanism for both reactions.</text>
</comment>
<dbReference type="HAMAP" id="MF_01249">
    <property type="entry name" value="HPr_kinase"/>
    <property type="match status" value="1"/>
</dbReference>
<name>A0ABV4DMT1_9LACO</name>
<dbReference type="RefSeq" id="WP_369940927.1">
    <property type="nucleotide sequence ID" value="NZ_JBCLUF010000006.1"/>
</dbReference>
<dbReference type="InterPro" id="IPR028979">
    <property type="entry name" value="Ser_kin/Pase_Hpr-like_N_sf"/>
</dbReference>
<dbReference type="Gene3D" id="3.40.1390.20">
    <property type="entry name" value="HprK N-terminal domain-like"/>
    <property type="match status" value="1"/>
</dbReference>
<comment type="domain">
    <text evidence="13">The Walker A ATP-binding motif also binds Pi and PPi.</text>
</comment>
<feature type="binding site" evidence="13">
    <location>
        <position position="205"/>
    </location>
    <ligand>
        <name>Mg(2+)</name>
        <dbReference type="ChEBI" id="CHEBI:18420"/>
    </ligand>
</feature>
<dbReference type="Pfam" id="PF07475">
    <property type="entry name" value="Hpr_kinase_C"/>
    <property type="match status" value="1"/>
</dbReference>
<dbReference type="NCBIfam" id="TIGR00679">
    <property type="entry name" value="hpr-ser"/>
    <property type="match status" value="1"/>
</dbReference>
<dbReference type="SUPFAM" id="SSF75138">
    <property type="entry name" value="HprK N-terminal domain-like"/>
    <property type="match status" value="1"/>
</dbReference>
<evidence type="ECO:0000256" key="9">
    <source>
        <dbReference type="ARBA" id="ARBA00023268"/>
    </source>
</evidence>
<dbReference type="SUPFAM" id="SSF53795">
    <property type="entry name" value="PEP carboxykinase-like"/>
    <property type="match status" value="1"/>
</dbReference>
<comment type="cofactor">
    <cofactor evidence="13">
        <name>Mg(2+)</name>
        <dbReference type="ChEBI" id="CHEBI:18420"/>
    </cofactor>
</comment>
<dbReference type="PANTHER" id="PTHR30305">
    <property type="entry name" value="PROTEIN YJDM-RELATED"/>
    <property type="match status" value="1"/>
</dbReference>
<feature type="binding site" evidence="13">
    <location>
        <begin position="156"/>
        <end position="163"/>
    </location>
    <ligand>
        <name>ATP</name>
        <dbReference type="ChEBI" id="CHEBI:30616"/>
    </ligand>
</feature>
<dbReference type="EMBL" id="JBCLUF010000006">
    <property type="protein sequence ID" value="MEY8661790.1"/>
    <property type="molecule type" value="Genomic_DNA"/>
</dbReference>
<dbReference type="Pfam" id="PF02603">
    <property type="entry name" value="Hpr_kinase_N"/>
    <property type="match status" value="1"/>
</dbReference>
<protein>
    <recommendedName>
        <fullName evidence="3 13">HPr kinase/phosphorylase</fullName>
        <shortName evidence="13">HPrK/P</shortName>
        <ecNumber evidence="13">2.7.11.-</ecNumber>
        <ecNumber evidence="13">2.7.4.-</ecNumber>
    </recommendedName>
    <alternativeName>
        <fullName evidence="11 13">HPr(Ser) kinase/phosphorylase</fullName>
    </alternativeName>
</protein>
<comment type="caution">
    <text evidence="16">The sequence shown here is derived from an EMBL/GenBank/DDBJ whole genome shotgun (WGS) entry which is preliminary data.</text>
</comment>
<comment type="function">
    <text evidence="13">Catalyzes the ATP- as well as the pyrophosphate-dependent phosphorylation of a specific serine residue in HPr, a phosphocarrier protein of the phosphoenolpyruvate-dependent sugar phosphotransferase system (PTS). HprK/P also catalyzes the pyrophosphate-producing, inorganic phosphate-dependent dephosphorylation (phosphorolysis) of seryl-phosphorylated HPr (P-Ser-HPr). The two antagonistic activities of HprK/P are regulated by several intracellular metabolites, which change their concentration in response to the absence or presence of rapidly metabolisable carbon sources (glucose, fructose, etc.) in the growth medium. Therefore, by controlling the phosphorylation state of HPr, HPrK/P is a sensor enzyme that plays a major role in the regulation of carbon metabolism and sugar transport: it mediates carbon catabolite repression (CCR), and regulates PTS-catalyzed carbohydrate uptake and inducer exclusion.</text>
</comment>
<keyword evidence="4 13" id="KW-0723">Serine/threonine-protein kinase</keyword>
<sequence length="314" mass="35399">MENAVSVRELVLETSNLEVYSGMQYLDERMVTTEDISRPGLELTGYFDYYPEERIQLFGMTEISYGNKMSKEDRKKIMERLCGKDTPCFVVSRYLVVPAEMKEAADEHHIPILRSKLPTTRVSAKLTDYLSGRLAPKKSLHGVLMDIYGLGVLITGDSGVGKSETALDLIKRGHRLIADDRVEVHQQDEQTLVGEAPKILRHLLEIRGVGIIDVMNLFGAGAVRAKTDISVIIHLENWEKDKQFDRLGNGEQKELIFDVEIPKISIPVKVGRNMAIIIEAAAMNYRAKTMGYDATKAFERNLNALIDENSKQKK</sequence>